<keyword evidence="3 7" id="KW-0698">rRNA processing</keyword>
<feature type="compositionally biased region" description="Basic and acidic residues" evidence="8">
    <location>
        <begin position="224"/>
        <end position="235"/>
    </location>
</feature>
<evidence type="ECO:0000256" key="3">
    <source>
        <dbReference type="ARBA" id="ARBA00022552"/>
    </source>
</evidence>
<dbReference type="GO" id="GO:0032040">
    <property type="term" value="C:small-subunit processome"/>
    <property type="evidence" value="ECO:0007669"/>
    <property type="project" value="TreeGrafter"/>
</dbReference>
<feature type="compositionally biased region" description="Polar residues" evidence="8">
    <location>
        <begin position="542"/>
        <end position="558"/>
    </location>
</feature>
<dbReference type="Proteomes" id="UP000663891">
    <property type="component" value="Unassembled WGS sequence"/>
</dbReference>
<evidence type="ECO:0000256" key="6">
    <source>
        <dbReference type="ARBA" id="ARBA00029455"/>
    </source>
</evidence>
<evidence type="ECO:0000256" key="5">
    <source>
        <dbReference type="ARBA" id="ARBA00023274"/>
    </source>
</evidence>
<proteinExistence type="inferred from homology"/>
<feature type="region of interest" description="Disordered" evidence="8">
    <location>
        <begin position="160"/>
        <end position="267"/>
    </location>
</feature>
<comment type="subcellular location">
    <subcellularLocation>
        <location evidence="1 7">Nucleus</location>
        <location evidence="1 7">Nucleolus</location>
    </subcellularLocation>
</comment>
<keyword evidence="4 7" id="KW-0539">Nucleus</keyword>
<dbReference type="PANTHER" id="PTHR17039">
    <property type="entry name" value="U3 SMALL NUCLEOLAR RIBONUCLEOPROTEIN PROTEIN MPP10"/>
    <property type="match status" value="1"/>
</dbReference>
<dbReference type="EMBL" id="CAJNON010000828">
    <property type="protein sequence ID" value="CAF1387443.1"/>
    <property type="molecule type" value="Genomic_DNA"/>
</dbReference>
<comment type="caution">
    <text evidence="9">The sequence shown here is derived from an EMBL/GenBank/DDBJ whole genome shotgun (WGS) entry which is preliminary data.</text>
</comment>
<feature type="compositionally biased region" description="Acidic residues" evidence="8">
    <location>
        <begin position="244"/>
        <end position="259"/>
    </location>
</feature>
<comment type="function">
    <text evidence="7">Involved in nucleolar processing of pre-18S ribosomal RNA.</text>
</comment>
<dbReference type="Pfam" id="PF04006">
    <property type="entry name" value="Mpp10"/>
    <property type="match status" value="1"/>
</dbReference>
<accession>A0A815K7K0</accession>
<feature type="compositionally biased region" description="Acidic residues" evidence="8">
    <location>
        <begin position="177"/>
        <end position="202"/>
    </location>
</feature>
<evidence type="ECO:0000313" key="11">
    <source>
        <dbReference type="Proteomes" id="UP000663891"/>
    </source>
</evidence>
<evidence type="ECO:0000313" key="10">
    <source>
        <dbReference type="EMBL" id="CAF4068912.1"/>
    </source>
</evidence>
<protein>
    <recommendedName>
        <fullName evidence="7">U3 small nucleolar ribonucleoprotein protein MPP10</fullName>
    </recommendedName>
</protein>
<keyword evidence="2 7" id="KW-0690">Ribosome biogenesis</keyword>
<evidence type="ECO:0000256" key="2">
    <source>
        <dbReference type="ARBA" id="ARBA00022517"/>
    </source>
</evidence>
<evidence type="ECO:0000256" key="4">
    <source>
        <dbReference type="ARBA" id="ARBA00023242"/>
    </source>
</evidence>
<evidence type="ECO:0000256" key="1">
    <source>
        <dbReference type="ARBA" id="ARBA00004604"/>
    </source>
</evidence>
<feature type="compositionally biased region" description="Acidic residues" evidence="8">
    <location>
        <begin position="121"/>
        <end position="133"/>
    </location>
</feature>
<evidence type="ECO:0000256" key="7">
    <source>
        <dbReference type="PIRNR" id="PIRNR017300"/>
    </source>
</evidence>
<keyword evidence="5 7" id="KW-0687">Ribonucleoprotein</keyword>
<feature type="compositionally biased region" description="Basic residues" evidence="8">
    <location>
        <begin position="482"/>
        <end position="494"/>
    </location>
</feature>
<dbReference type="PANTHER" id="PTHR17039:SF0">
    <property type="entry name" value="U3 SMALL NUCLEOLAR RIBONUCLEOPROTEIN PROTEIN MPP10"/>
    <property type="match status" value="1"/>
</dbReference>
<sequence>MVNSPVSASNEQRNDDRVFSYLSKVEDFVISDKQRSETFSNYIKHFADLKCSLLPSSFTTVTPLSVHVKGFEPEQIYQQLKSINDTRFKPFVATIAKTKTKQKTFGNLLQPPSPEPSLNEENNDDDEINDEEILTPPKKTPKKKKSVTFFDSNALNKFLDEQDVQEMSNFNRKTTPEDEDDLELDDDEDEDDGGLFADEDNEGAIYDSFFDPPDEKKKKKNKKEKVESKKSHMDSNLENLAEGKEEEQEQDEEDYDDMNLENKSDFEKQQIHLKRQIKSIEKDMLDAKPWQLTGEIEGQRRPENSLLEEYLQYDRTTRLPPVITNETTDSLEDLIKQRIRDKVFDDVERKKKNPHGDEAQAYKKEILLEHEKSKMSLAEVYEQEYLKKQTNDKTEKKDERHETIRNMMQDLFVDLDALSNFRFTPRPPVPEVTIVNNLPAILVEEIVPTTVNDSTLLAPEEVHIRPKGDVKASTERTDTDKKHARRLLKHKQKLKSNDEPKKSTPEEESKEEKRDLLKKLGKMKNVRIEKTDKNRSNEKTARSSTKFFEKLQQSTLTAPTKKPRRSDSTTITDSKRLKL</sequence>
<dbReference type="InterPro" id="IPR012173">
    <property type="entry name" value="Mpp10"/>
</dbReference>
<dbReference type="EMBL" id="CAJOAY010004413">
    <property type="protein sequence ID" value="CAF4068912.1"/>
    <property type="molecule type" value="Genomic_DNA"/>
</dbReference>
<dbReference type="Proteomes" id="UP000663881">
    <property type="component" value="Unassembled WGS sequence"/>
</dbReference>
<dbReference type="AlphaFoldDB" id="A0A815K7K0"/>
<reference evidence="9" key="1">
    <citation type="submission" date="2021-02" db="EMBL/GenBank/DDBJ databases">
        <authorList>
            <person name="Nowell W R."/>
        </authorList>
    </citation>
    <scope>NUCLEOTIDE SEQUENCE</scope>
</reference>
<evidence type="ECO:0000313" key="9">
    <source>
        <dbReference type="EMBL" id="CAF1387443.1"/>
    </source>
</evidence>
<feature type="compositionally biased region" description="Basic and acidic residues" evidence="8">
    <location>
        <begin position="526"/>
        <end position="541"/>
    </location>
</feature>
<dbReference type="GO" id="GO:0006364">
    <property type="term" value="P:rRNA processing"/>
    <property type="evidence" value="ECO:0007669"/>
    <property type="project" value="UniProtKB-KW"/>
</dbReference>
<feature type="region of interest" description="Disordered" evidence="8">
    <location>
        <begin position="466"/>
        <end position="579"/>
    </location>
</feature>
<dbReference type="PIRSF" id="PIRSF017300">
    <property type="entry name" value="snoRNP_Mpp10"/>
    <property type="match status" value="1"/>
</dbReference>
<feature type="region of interest" description="Disordered" evidence="8">
    <location>
        <begin position="103"/>
        <end position="145"/>
    </location>
</feature>
<dbReference type="GO" id="GO:0034457">
    <property type="term" value="C:Mpp10 complex"/>
    <property type="evidence" value="ECO:0007669"/>
    <property type="project" value="UniProtKB-UniRule"/>
</dbReference>
<organism evidence="9 11">
    <name type="scientific">Adineta steineri</name>
    <dbReference type="NCBI Taxonomy" id="433720"/>
    <lineage>
        <taxon>Eukaryota</taxon>
        <taxon>Metazoa</taxon>
        <taxon>Spiralia</taxon>
        <taxon>Gnathifera</taxon>
        <taxon>Rotifera</taxon>
        <taxon>Eurotatoria</taxon>
        <taxon>Bdelloidea</taxon>
        <taxon>Adinetida</taxon>
        <taxon>Adinetidae</taxon>
        <taxon>Adineta</taxon>
    </lineage>
</organism>
<feature type="compositionally biased region" description="Basic and acidic residues" evidence="8">
    <location>
        <begin position="495"/>
        <end position="518"/>
    </location>
</feature>
<feature type="compositionally biased region" description="Basic and acidic residues" evidence="8">
    <location>
        <begin position="466"/>
        <end position="481"/>
    </location>
</feature>
<gene>
    <name evidence="10" type="ORF">OKA104_LOCUS33849</name>
    <name evidence="9" type="ORF">VCS650_LOCUS35753</name>
</gene>
<evidence type="ECO:0000256" key="8">
    <source>
        <dbReference type="SAM" id="MobiDB-lite"/>
    </source>
</evidence>
<comment type="similarity">
    <text evidence="6 7">Belongs to the MPP10 family.</text>
</comment>
<dbReference type="GO" id="GO:0005732">
    <property type="term" value="C:sno(s)RNA-containing ribonucleoprotein complex"/>
    <property type="evidence" value="ECO:0007669"/>
    <property type="project" value="UniProtKB-UniRule"/>
</dbReference>
<dbReference type="OrthoDB" id="445326at2759"/>
<name>A0A815K7K0_9BILA</name>